<evidence type="ECO:0000313" key="5">
    <source>
        <dbReference type="Proteomes" id="UP000442619"/>
    </source>
</evidence>
<dbReference type="AlphaFoldDB" id="A0A844FX74"/>
<dbReference type="Proteomes" id="UP000442619">
    <property type="component" value="Unassembled WGS sequence"/>
</dbReference>
<keyword evidence="2" id="KW-0288">FMN</keyword>
<evidence type="ECO:0000256" key="1">
    <source>
        <dbReference type="ARBA" id="ARBA00022630"/>
    </source>
</evidence>
<dbReference type="RefSeq" id="WP_154517733.1">
    <property type="nucleotide sequence ID" value="NZ_VUNM01000028.1"/>
</dbReference>
<accession>A0A844FX74</accession>
<protein>
    <submittedName>
        <fullName evidence="4">Flavodoxin family protein</fullName>
    </submittedName>
</protein>
<gene>
    <name evidence="4" type="ORF">FYJ79_09960</name>
</gene>
<evidence type="ECO:0000313" key="4">
    <source>
        <dbReference type="EMBL" id="MST89889.1"/>
    </source>
</evidence>
<keyword evidence="1" id="KW-0285">Flavoprotein</keyword>
<dbReference type="SUPFAM" id="SSF52218">
    <property type="entry name" value="Flavoproteins"/>
    <property type="match status" value="1"/>
</dbReference>
<dbReference type="Pfam" id="PF03358">
    <property type="entry name" value="FMN_red"/>
    <property type="match status" value="1"/>
</dbReference>
<dbReference type="InterPro" id="IPR029039">
    <property type="entry name" value="Flavoprotein-like_sf"/>
</dbReference>
<feature type="domain" description="NADPH-dependent FMN reductase-like" evidence="3">
    <location>
        <begin position="1"/>
        <end position="150"/>
    </location>
</feature>
<evidence type="ECO:0000256" key="2">
    <source>
        <dbReference type="ARBA" id="ARBA00022643"/>
    </source>
</evidence>
<organism evidence="4 5">
    <name type="scientific">Sharpea porci</name>
    <dbReference type="NCBI Taxonomy" id="2652286"/>
    <lineage>
        <taxon>Bacteria</taxon>
        <taxon>Bacillati</taxon>
        <taxon>Bacillota</taxon>
        <taxon>Erysipelotrichia</taxon>
        <taxon>Erysipelotrichales</taxon>
        <taxon>Coprobacillaceae</taxon>
        <taxon>Sharpea</taxon>
    </lineage>
</organism>
<dbReference type="PANTHER" id="PTHR43278">
    <property type="entry name" value="NAD(P)H-DEPENDENT FMN-CONTAINING OXIDOREDUCTASE YWQN-RELATED"/>
    <property type="match status" value="1"/>
</dbReference>
<dbReference type="Gene3D" id="3.40.50.360">
    <property type="match status" value="1"/>
</dbReference>
<reference evidence="4 5" key="1">
    <citation type="submission" date="2019-08" db="EMBL/GenBank/DDBJ databases">
        <title>In-depth cultivation of the pig gut microbiome towards novel bacterial diversity and tailored functional studies.</title>
        <authorList>
            <person name="Wylensek D."/>
            <person name="Hitch T.C.A."/>
            <person name="Clavel T."/>
        </authorList>
    </citation>
    <scope>NUCLEOTIDE SEQUENCE [LARGE SCALE GENOMIC DNA]</scope>
    <source>
        <strain evidence="4 5">CA-Schmier-601-WT-3</strain>
    </source>
</reference>
<sequence length="203" mass="22480">MKVLMINGSPDVKGCIHTAFEEASKIFNEEGIETKEFFVGSKDIRGCIACNHCKEAGQCIFDDLVNQVASELEDANGIILGSPVYYGNPNGTLLSFAQRLFYSTTVDLHMKVGASVVSCRRGGNSATFESLNQFFGISGMPIAPSSYWNDVHGYTRDDVYKDKEGLQTIHNLAINMSFMMKAIANQKDKPTMTKEQYTDFIND</sequence>
<evidence type="ECO:0000259" key="3">
    <source>
        <dbReference type="Pfam" id="PF03358"/>
    </source>
</evidence>
<name>A0A844FX74_9FIRM</name>
<proteinExistence type="predicted"/>
<dbReference type="EMBL" id="VUNM01000028">
    <property type="protein sequence ID" value="MST89889.1"/>
    <property type="molecule type" value="Genomic_DNA"/>
</dbReference>
<keyword evidence="5" id="KW-1185">Reference proteome</keyword>
<dbReference type="GO" id="GO:0016491">
    <property type="term" value="F:oxidoreductase activity"/>
    <property type="evidence" value="ECO:0007669"/>
    <property type="project" value="InterPro"/>
</dbReference>
<dbReference type="PANTHER" id="PTHR43278:SF4">
    <property type="entry name" value="NAD(P)H-DEPENDENT FMN-CONTAINING OXIDOREDUCTASE YWQN-RELATED"/>
    <property type="match status" value="1"/>
</dbReference>
<dbReference type="InterPro" id="IPR051796">
    <property type="entry name" value="ISF_SsuE-like"/>
</dbReference>
<dbReference type="InterPro" id="IPR005025">
    <property type="entry name" value="FMN_Rdtase-like_dom"/>
</dbReference>
<comment type="caution">
    <text evidence="4">The sequence shown here is derived from an EMBL/GenBank/DDBJ whole genome shotgun (WGS) entry which is preliminary data.</text>
</comment>